<organism evidence="2 3">
    <name type="scientific">Streptomyces arboris</name>
    <dbReference type="NCBI Taxonomy" id="2600619"/>
    <lineage>
        <taxon>Bacteria</taxon>
        <taxon>Bacillati</taxon>
        <taxon>Actinomycetota</taxon>
        <taxon>Actinomycetes</taxon>
        <taxon>Kitasatosporales</taxon>
        <taxon>Streptomycetaceae</taxon>
        <taxon>Streptomyces</taxon>
    </lineage>
</organism>
<proteinExistence type="predicted"/>
<reference evidence="2 3" key="1">
    <citation type="submission" date="2019-09" db="EMBL/GenBank/DDBJ databases">
        <authorList>
            <person name="Liu P."/>
        </authorList>
    </citation>
    <scope>NUCLEOTIDE SEQUENCE [LARGE SCALE GENOMIC DNA]</scope>
    <source>
        <strain evidence="2 3">TRM68085</strain>
    </source>
</reference>
<accession>A0A5N5EM91</accession>
<name>A0A5N5EM91_9ACTN</name>
<protein>
    <submittedName>
        <fullName evidence="2">Type II toxin-antitoxin system RelE/ParE family toxin</fullName>
    </submittedName>
</protein>
<dbReference type="RefSeq" id="WP_151510429.1">
    <property type="nucleotide sequence ID" value="NZ_VYUA01000009.1"/>
</dbReference>
<feature type="compositionally biased region" description="Basic and acidic residues" evidence="1">
    <location>
        <begin position="125"/>
        <end position="135"/>
    </location>
</feature>
<feature type="region of interest" description="Disordered" evidence="1">
    <location>
        <begin position="107"/>
        <end position="143"/>
    </location>
</feature>
<keyword evidence="3" id="KW-1185">Reference proteome</keyword>
<evidence type="ECO:0000313" key="2">
    <source>
        <dbReference type="EMBL" id="KAB2592099.1"/>
    </source>
</evidence>
<sequence>MHGERFTIEIEPEVRLWLESLPPHHYVIAEQKVDRLAEHATTLGEPYSRHLGGKLREPRFDLGDNAQRITYWPAPDRRVVLLTVFRKTRMRETSEVERALAAQEVCERAMNRPPSTRSTAGPSRRNCDEPRRVEDPPPPCAPR</sequence>
<dbReference type="InterPro" id="IPR009241">
    <property type="entry name" value="HigB-like"/>
</dbReference>
<dbReference type="EMBL" id="VYUA01000009">
    <property type="protein sequence ID" value="KAB2592099.1"/>
    <property type="molecule type" value="Genomic_DNA"/>
</dbReference>
<evidence type="ECO:0000256" key="1">
    <source>
        <dbReference type="SAM" id="MobiDB-lite"/>
    </source>
</evidence>
<evidence type="ECO:0000313" key="3">
    <source>
        <dbReference type="Proteomes" id="UP000326907"/>
    </source>
</evidence>
<comment type="caution">
    <text evidence="2">The sequence shown here is derived from an EMBL/GenBank/DDBJ whole genome shotgun (WGS) entry which is preliminary data.</text>
</comment>
<dbReference type="AlphaFoldDB" id="A0A5N5EM91"/>
<dbReference type="Proteomes" id="UP000326907">
    <property type="component" value="Unassembled WGS sequence"/>
</dbReference>
<dbReference type="Pfam" id="PF05973">
    <property type="entry name" value="Gp49"/>
    <property type="match status" value="1"/>
</dbReference>
<gene>
    <name evidence="2" type="ORF">F5983_12890</name>
</gene>